<proteinExistence type="inferred from homology"/>
<dbReference type="InterPro" id="IPR031107">
    <property type="entry name" value="Small_HSP"/>
</dbReference>
<dbReference type="CDD" id="cd06464">
    <property type="entry name" value="ACD_sHsps-like"/>
    <property type="match status" value="1"/>
</dbReference>
<sequence length="149" mass="17273">MPRLPMLWRDPFAITSRMGQIMDELFKDFGSFPDLEVFPSFGHTDIYVKDKHLVVETEVPGATKDDVQVKVEGDRLVITGEVKRSEEVRNENYIRMGRRYGSFRRVFPLPEDVEDRKGIKARFENGVLIVEVPLKRAPESEGEFEVKIE</sequence>
<dbReference type="AlphaFoldDB" id="A0A410FWA0"/>
<dbReference type="EMBL" id="CP034928">
    <property type="protein sequence ID" value="QAA77218.1"/>
    <property type="molecule type" value="Genomic_DNA"/>
</dbReference>
<dbReference type="PANTHER" id="PTHR11527">
    <property type="entry name" value="HEAT-SHOCK PROTEIN 20 FAMILY MEMBER"/>
    <property type="match status" value="1"/>
</dbReference>
<evidence type="ECO:0000313" key="4">
    <source>
        <dbReference type="EMBL" id="QAA77218.1"/>
    </source>
</evidence>
<dbReference type="PROSITE" id="PS01031">
    <property type="entry name" value="SHSP"/>
    <property type="match status" value="1"/>
</dbReference>
<dbReference type="Gene3D" id="2.60.40.790">
    <property type="match status" value="1"/>
</dbReference>
<reference evidence="5" key="1">
    <citation type="submission" date="2018-12" db="EMBL/GenBank/DDBJ databases">
        <title>Complete genome sequence of an uncultured bacterium of the candidate phylum Bipolaricaulota.</title>
        <authorList>
            <person name="Kadnikov V.V."/>
            <person name="Mardanov A.V."/>
            <person name="Beletsky A.V."/>
            <person name="Frank Y.A."/>
            <person name="Karnachuk O.V."/>
            <person name="Ravin N.V."/>
        </authorList>
    </citation>
    <scope>NUCLEOTIDE SEQUENCE [LARGE SCALE GENOMIC DNA]</scope>
</reference>
<evidence type="ECO:0000256" key="1">
    <source>
        <dbReference type="PROSITE-ProRule" id="PRU00285"/>
    </source>
</evidence>
<comment type="similarity">
    <text evidence="1 2">Belongs to the small heat shock protein (HSP20) family.</text>
</comment>
<dbReference type="SUPFAM" id="SSF49764">
    <property type="entry name" value="HSP20-like chaperones"/>
    <property type="match status" value="1"/>
</dbReference>
<dbReference type="KEGG" id="bih:BIP78_1452"/>
<protein>
    <recommendedName>
        <fullName evidence="3">SHSP domain-containing protein</fullName>
    </recommendedName>
</protein>
<gene>
    <name evidence="4" type="ORF">BIP78_1452</name>
</gene>
<evidence type="ECO:0000256" key="2">
    <source>
        <dbReference type="RuleBase" id="RU003616"/>
    </source>
</evidence>
<name>A0A410FWA0_BIPS1</name>
<dbReference type="Proteomes" id="UP000287233">
    <property type="component" value="Chromosome"/>
</dbReference>
<accession>A0A410FWA0</accession>
<dbReference type="Pfam" id="PF00011">
    <property type="entry name" value="HSP20"/>
    <property type="match status" value="1"/>
</dbReference>
<dbReference type="InterPro" id="IPR002068">
    <property type="entry name" value="A-crystallin/Hsp20_dom"/>
</dbReference>
<evidence type="ECO:0000313" key="5">
    <source>
        <dbReference type="Proteomes" id="UP000287233"/>
    </source>
</evidence>
<feature type="domain" description="SHSP" evidence="3">
    <location>
        <begin position="32"/>
        <end position="149"/>
    </location>
</feature>
<evidence type="ECO:0000259" key="3">
    <source>
        <dbReference type="PROSITE" id="PS01031"/>
    </source>
</evidence>
<dbReference type="InterPro" id="IPR008978">
    <property type="entry name" value="HSP20-like_chaperone"/>
</dbReference>
<organism evidence="4 5">
    <name type="scientific">Bipolaricaulis sibiricus</name>
    <dbReference type="NCBI Taxonomy" id="2501609"/>
    <lineage>
        <taxon>Bacteria</taxon>
        <taxon>Candidatus Bipolaricaulota</taxon>
        <taxon>Candidatus Bipolaricaulia</taxon>
        <taxon>Candidatus Bipolaricaulales</taxon>
        <taxon>Candidatus Bipolaricaulaceae</taxon>
        <taxon>Candidatus Bipolaricaulis</taxon>
    </lineage>
</organism>